<feature type="transmembrane region" description="Helical" evidence="1">
    <location>
        <begin position="49"/>
        <end position="71"/>
    </location>
</feature>
<keyword evidence="4" id="KW-1185">Reference proteome</keyword>
<gene>
    <name evidence="3" type="ORF">QFZ36_001561</name>
</gene>
<accession>A0ABU0PJ72</accession>
<feature type="domain" description="Acyltransferase 3" evidence="2">
    <location>
        <begin position="5"/>
        <end position="308"/>
    </location>
</feature>
<protein>
    <submittedName>
        <fullName evidence="3">Membrane protein YcfT</fullName>
    </submittedName>
</protein>
<proteinExistence type="predicted"/>
<feature type="transmembrane region" description="Helical" evidence="1">
    <location>
        <begin position="225"/>
        <end position="249"/>
    </location>
</feature>
<evidence type="ECO:0000259" key="2">
    <source>
        <dbReference type="Pfam" id="PF01757"/>
    </source>
</evidence>
<feature type="transmembrane region" description="Helical" evidence="1">
    <location>
        <begin position="261"/>
        <end position="283"/>
    </location>
</feature>
<sequence length="338" mass="36727">MARLAWVDSARGIAITLVVLLHTSGWLTEAGLGIPFWETFNAAFSTLRMPLFFMLAGLFAAKWVAHSWVNLWTEKLSLLYWIFLIWSGLGAVFAVLSLGINGGQFEVVKTLGALGLSLIRPRFEVWFIWALALFFITAKLSKRATFLPQALVAGALSIAISSGYTTSNIGWNGATQYYIFFLAGLHLRGQIIEFANRLTPVNCLALVLAWSPGALWLATGSPAGAIPGVLFLGTVFGMIAGLSFSKLLIPVTPLLQLGTKTLPVYVLHTPIAILASLAFAQGFMEWAPLWLRAVMPIAVAAAAIFCSLGIYSLGAKSVLFRAPRWFVIQGTRLFSRAD</sequence>
<dbReference type="EMBL" id="JAUSXB010000001">
    <property type="protein sequence ID" value="MDQ0674000.1"/>
    <property type="molecule type" value="Genomic_DNA"/>
</dbReference>
<dbReference type="PANTHER" id="PTHR37312">
    <property type="entry name" value="MEMBRANE-BOUND ACYLTRANSFERASE YKRP-RELATED"/>
    <property type="match status" value="1"/>
</dbReference>
<evidence type="ECO:0000313" key="4">
    <source>
        <dbReference type="Proteomes" id="UP001236806"/>
    </source>
</evidence>
<keyword evidence="1" id="KW-0812">Transmembrane</keyword>
<dbReference type="RefSeq" id="WP_306635285.1">
    <property type="nucleotide sequence ID" value="NZ_JAUSXB010000001.1"/>
</dbReference>
<evidence type="ECO:0000313" key="3">
    <source>
        <dbReference type="EMBL" id="MDQ0674000.1"/>
    </source>
</evidence>
<feature type="transmembrane region" description="Helical" evidence="1">
    <location>
        <begin position="289"/>
        <end position="314"/>
    </location>
</feature>
<dbReference type="InterPro" id="IPR002656">
    <property type="entry name" value="Acyl_transf_3_dom"/>
</dbReference>
<feature type="transmembrane region" description="Helical" evidence="1">
    <location>
        <begin position="12"/>
        <end position="37"/>
    </location>
</feature>
<name>A0ABU0PJ72_9MICC</name>
<keyword evidence="1" id="KW-1133">Transmembrane helix</keyword>
<dbReference type="PANTHER" id="PTHR37312:SF1">
    <property type="entry name" value="MEMBRANE-BOUND ACYLTRANSFERASE YKRP-RELATED"/>
    <property type="match status" value="1"/>
</dbReference>
<feature type="transmembrane region" description="Helical" evidence="1">
    <location>
        <begin position="119"/>
        <end position="138"/>
    </location>
</feature>
<dbReference type="InterPro" id="IPR052734">
    <property type="entry name" value="Nod_factor_acetyltransferase"/>
</dbReference>
<feature type="transmembrane region" description="Helical" evidence="1">
    <location>
        <begin position="145"/>
        <end position="163"/>
    </location>
</feature>
<dbReference type="Proteomes" id="UP001236806">
    <property type="component" value="Unassembled WGS sequence"/>
</dbReference>
<dbReference type="Pfam" id="PF01757">
    <property type="entry name" value="Acyl_transf_3"/>
    <property type="match status" value="1"/>
</dbReference>
<comment type="caution">
    <text evidence="3">The sequence shown here is derived from an EMBL/GenBank/DDBJ whole genome shotgun (WGS) entry which is preliminary data.</text>
</comment>
<reference evidence="3 4" key="1">
    <citation type="submission" date="2023-07" db="EMBL/GenBank/DDBJ databases">
        <title>Comparative genomics of wheat-associated soil bacteria to identify genetic determinants of phenazine resistance.</title>
        <authorList>
            <person name="Mouncey N."/>
        </authorList>
    </citation>
    <scope>NUCLEOTIDE SEQUENCE [LARGE SCALE GENOMIC DNA]</scope>
    <source>
        <strain evidence="3 4">W1I3</strain>
    </source>
</reference>
<evidence type="ECO:0000256" key="1">
    <source>
        <dbReference type="SAM" id="Phobius"/>
    </source>
</evidence>
<feature type="transmembrane region" description="Helical" evidence="1">
    <location>
        <begin position="169"/>
        <end position="187"/>
    </location>
</feature>
<feature type="transmembrane region" description="Helical" evidence="1">
    <location>
        <begin position="78"/>
        <end position="99"/>
    </location>
</feature>
<keyword evidence="1" id="KW-0472">Membrane</keyword>
<organism evidence="3 4">
    <name type="scientific">Pseudarthrobacter siccitolerans</name>
    <dbReference type="NCBI Taxonomy" id="861266"/>
    <lineage>
        <taxon>Bacteria</taxon>
        <taxon>Bacillati</taxon>
        <taxon>Actinomycetota</taxon>
        <taxon>Actinomycetes</taxon>
        <taxon>Micrococcales</taxon>
        <taxon>Micrococcaceae</taxon>
        <taxon>Pseudarthrobacter</taxon>
    </lineage>
</organism>
<feature type="transmembrane region" description="Helical" evidence="1">
    <location>
        <begin position="199"/>
        <end position="219"/>
    </location>
</feature>